<protein>
    <submittedName>
        <fullName evidence="3">Uncharacterized protein</fullName>
    </submittedName>
</protein>
<dbReference type="RefSeq" id="WP_243799705.1">
    <property type="nucleotide sequence ID" value="NZ_CP094669.1"/>
</dbReference>
<dbReference type="Proteomes" id="UP000831113">
    <property type="component" value="Chromosome"/>
</dbReference>
<keyword evidence="2" id="KW-1133">Transmembrane helix</keyword>
<gene>
    <name evidence="3" type="ORF">MTX78_02760</name>
</gene>
<accession>A0ABY4D1Z5</accession>
<evidence type="ECO:0000256" key="2">
    <source>
        <dbReference type="SAM" id="Phobius"/>
    </source>
</evidence>
<name>A0ABY4D1Z5_9BACT</name>
<feature type="coiled-coil region" evidence="1">
    <location>
        <begin position="40"/>
        <end position="67"/>
    </location>
</feature>
<keyword evidence="4" id="KW-1185">Reference proteome</keyword>
<keyword evidence="2" id="KW-0812">Transmembrane</keyword>
<sequence>MTTTTSTPKTPWYRAPWFWLLALLVLGVRIGYKIKRHDENPSAKTRMEQLNARSKNLEEQIRASQAGNSGPVVVADSTLLADTMGAQH</sequence>
<dbReference type="EMBL" id="CP094669">
    <property type="protein sequence ID" value="UOG75525.1"/>
    <property type="molecule type" value="Genomic_DNA"/>
</dbReference>
<keyword evidence="1" id="KW-0175">Coiled coil</keyword>
<feature type="transmembrane region" description="Helical" evidence="2">
    <location>
        <begin position="12"/>
        <end position="32"/>
    </location>
</feature>
<reference evidence="3 4" key="1">
    <citation type="submission" date="2022-03" db="EMBL/GenBank/DDBJ databases">
        <title>Hymenobactersp. isolated from the air.</title>
        <authorList>
            <person name="Won M."/>
            <person name="Kwon S.-W."/>
        </authorList>
    </citation>
    <scope>NUCLEOTIDE SEQUENCE [LARGE SCALE GENOMIC DNA]</scope>
    <source>
        <strain evidence="3 4">KACC 21982</strain>
    </source>
</reference>
<evidence type="ECO:0000313" key="3">
    <source>
        <dbReference type="EMBL" id="UOG75525.1"/>
    </source>
</evidence>
<evidence type="ECO:0000313" key="4">
    <source>
        <dbReference type="Proteomes" id="UP000831113"/>
    </source>
</evidence>
<evidence type="ECO:0000256" key="1">
    <source>
        <dbReference type="SAM" id="Coils"/>
    </source>
</evidence>
<keyword evidence="2" id="KW-0472">Membrane</keyword>
<organism evidence="3 4">
    <name type="scientific">Hymenobacter tibetensis</name>
    <dbReference type="NCBI Taxonomy" id="497967"/>
    <lineage>
        <taxon>Bacteria</taxon>
        <taxon>Pseudomonadati</taxon>
        <taxon>Bacteroidota</taxon>
        <taxon>Cytophagia</taxon>
        <taxon>Cytophagales</taxon>
        <taxon>Hymenobacteraceae</taxon>
        <taxon>Hymenobacter</taxon>
    </lineage>
</organism>
<proteinExistence type="predicted"/>